<dbReference type="EMBL" id="ACCJ01000165">
    <property type="protein sequence ID" value="EEG55203.1"/>
    <property type="molecule type" value="Genomic_DNA"/>
</dbReference>
<name>C0D0D7_9FIRM</name>
<reference evidence="1 2" key="1">
    <citation type="submission" date="2009-02" db="EMBL/GenBank/DDBJ databases">
        <title>Draft genome sequence of Clostridium asparagiforme (DSM 15981).</title>
        <authorList>
            <person name="Sudarsanam P."/>
            <person name="Ley R."/>
            <person name="Guruge J."/>
            <person name="Turnbaugh P.J."/>
            <person name="Mahowald M."/>
            <person name="Liep D."/>
            <person name="Gordon J."/>
        </authorList>
    </citation>
    <scope>NUCLEOTIDE SEQUENCE [LARGE SCALE GENOMIC DNA]</scope>
    <source>
        <strain evidence="1 2">DSM 15981</strain>
    </source>
</reference>
<comment type="caution">
    <text evidence="1">The sequence shown here is derived from an EMBL/GenBank/DDBJ whole genome shotgun (WGS) entry which is preliminary data.</text>
</comment>
<dbReference type="HOGENOM" id="CLU_2192368_0_0_9"/>
<organism evidence="1 2">
    <name type="scientific">[Clostridium] asparagiforme DSM 15981</name>
    <dbReference type="NCBI Taxonomy" id="518636"/>
    <lineage>
        <taxon>Bacteria</taxon>
        <taxon>Bacillati</taxon>
        <taxon>Bacillota</taxon>
        <taxon>Clostridia</taxon>
        <taxon>Lachnospirales</taxon>
        <taxon>Lachnospiraceae</taxon>
        <taxon>Enterocloster</taxon>
    </lineage>
</organism>
<evidence type="ECO:0000313" key="2">
    <source>
        <dbReference type="Proteomes" id="UP000004756"/>
    </source>
</evidence>
<protein>
    <submittedName>
        <fullName evidence="1">Uncharacterized protein</fullName>
    </submittedName>
</protein>
<accession>C0D0D7</accession>
<proteinExistence type="predicted"/>
<dbReference type="AlphaFoldDB" id="C0D0D7"/>
<evidence type="ECO:0000313" key="1">
    <source>
        <dbReference type="EMBL" id="EEG55203.1"/>
    </source>
</evidence>
<sequence length="108" mass="11735">MILLCCHVLRSFRVPAEPPPANRFPGILLCPQSVLSVIFPKTELFISVAPQQCSPVCAGCILQQKPASCASAPLHSIKKRSRGLSVLGRQTAGSLRKSQFNYPANFDQ</sequence>
<keyword evidence="2" id="KW-1185">Reference proteome</keyword>
<gene>
    <name evidence="1" type="ORF">CLOSTASPAR_02722</name>
</gene>
<dbReference type="Proteomes" id="UP000004756">
    <property type="component" value="Unassembled WGS sequence"/>
</dbReference>